<dbReference type="OrthoDB" id="2731950at2759"/>
<accession>A0A4S4MKY9</accession>
<keyword evidence="1" id="KW-0472">Membrane</keyword>
<dbReference type="Proteomes" id="UP000308730">
    <property type="component" value="Unassembled WGS sequence"/>
</dbReference>
<name>A0A4S4MKY9_9APHY</name>
<dbReference type="Gene3D" id="1.10.510.10">
    <property type="entry name" value="Transferase(Phosphotransferase) domain 1"/>
    <property type="match status" value="1"/>
</dbReference>
<feature type="domain" description="Protein kinase" evidence="2">
    <location>
        <begin position="1"/>
        <end position="232"/>
    </location>
</feature>
<protein>
    <recommendedName>
        <fullName evidence="2">Protein kinase domain-containing protein</fullName>
    </recommendedName>
</protein>
<keyword evidence="4" id="KW-1185">Reference proteome</keyword>
<dbReference type="EMBL" id="SGPM01000368">
    <property type="protein sequence ID" value="THH26295.1"/>
    <property type="molecule type" value="Genomic_DNA"/>
</dbReference>
<dbReference type="GO" id="GO:0004672">
    <property type="term" value="F:protein kinase activity"/>
    <property type="evidence" value="ECO:0007669"/>
    <property type="project" value="InterPro"/>
</dbReference>
<evidence type="ECO:0000259" key="2">
    <source>
        <dbReference type="PROSITE" id="PS50011"/>
    </source>
</evidence>
<dbReference type="SUPFAM" id="SSF56112">
    <property type="entry name" value="Protein kinase-like (PK-like)"/>
    <property type="match status" value="1"/>
</dbReference>
<dbReference type="InterPro" id="IPR000719">
    <property type="entry name" value="Prot_kinase_dom"/>
</dbReference>
<feature type="transmembrane region" description="Helical" evidence="1">
    <location>
        <begin position="21"/>
        <end position="43"/>
    </location>
</feature>
<reference evidence="3 4" key="1">
    <citation type="submission" date="2019-02" db="EMBL/GenBank/DDBJ databases">
        <title>Genome sequencing of the rare red list fungi Antrodiella citrinella (Flaviporus citrinellus).</title>
        <authorList>
            <person name="Buettner E."/>
            <person name="Kellner H."/>
        </authorList>
    </citation>
    <scope>NUCLEOTIDE SEQUENCE [LARGE SCALE GENOMIC DNA]</scope>
    <source>
        <strain evidence="3 4">DSM 108506</strain>
    </source>
</reference>
<evidence type="ECO:0000313" key="3">
    <source>
        <dbReference type="EMBL" id="THH26295.1"/>
    </source>
</evidence>
<keyword evidence="1" id="KW-1133">Transmembrane helix</keyword>
<gene>
    <name evidence="3" type="ORF">EUX98_g7888</name>
</gene>
<comment type="caution">
    <text evidence="3">The sequence shown here is derived from an EMBL/GenBank/DDBJ whole genome shotgun (WGS) entry which is preliminary data.</text>
</comment>
<dbReference type="GO" id="GO:0005524">
    <property type="term" value="F:ATP binding"/>
    <property type="evidence" value="ECO:0007669"/>
    <property type="project" value="InterPro"/>
</dbReference>
<dbReference type="PROSITE" id="PS50011">
    <property type="entry name" value="PROTEIN_KINASE_DOM"/>
    <property type="match status" value="1"/>
</dbReference>
<evidence type="ECO:0000256" key="1">
    <source>
        <dbReference type="SAM" id="Phobius"/>
    </source>
</evidence>
<sequence>MELKDLRSKQNHSIPAELVDCSNTIVVIMPFLMVIESVTWWQFPLNVLFESMSNLIEGLKFMHGQHIAHVDIHTTNAVFSENNVVAGDFKIPRFKTFYIDFGSSRYIPPGADPVIQDYEERGGHYDPPQGLNDVDVFAYDVFALGSLFKDMIEHAGRYSPHRGHIPRSVSLFTEKLTCDQDIHRPNIRQTQAVWTELHRRIKLQSNRVWLSHEQRLAAEIHSWEQVAKLFRL</sequence>
<dbReference type="AlphaFoldDB" id="A0A4S4MKY9"/>
<evidence type="ECO:0000313" key="4">
    <source>
        <dbReference type="Proteomes" id="UP000308730"/>
    </source>
</evidence>
<proteinExistence type="predicted"/>
<organism evidence="3 4">
    <name type="scientific">Antrodiella citrinella</name>
    <dbReference type="NCBI Taxonomy" id="2447956"/>
    <lineage>
        <taxon>Eukaryota</taxon>
        <taxon>Fungi</taxon>
        <taxon>Dikarya</taxon>
        <taxon>Basidiomycota</taxon>
        <taxon>Agaricomycotina</taxon>
        <taxon>Agaricomycetes</taxon>
        <taxon>Polyporales</taxon>
        <taxon>Steccherinaceae</taxon>
        <taxon>Antrodiella</taxon>
    </lineage>
</organism>
<dbReference type="InterPro" id="IPR011009">
    <property type="entry name" value="Kinase-like_dom_sf"/>
</dbReference>
<keyword evidence="1" id="KW-0812">Transmembrane</keyword>